<keyword evidence="7 10" id="KW-1133">Transmembrane helix</keyword>
<feature type="transmembrane region" description="Helical" evidence="10">
    <location>
        <begin position="283"/>
        <end position="304"/>
    </location>
</feature>
<dbReference type="EMBL" id="JAAGKO020000012">
    <property type="protein sequence ID" value="MDI5963203.1"/>
    <property type="molecule type" value="Genomic_DNA"/>
</dbReference>
<keyword evidence="4 10" id="KW-1003">Cell membrane</keyword>
<evidence type="ECO:0000259" key="12">
    <source>
        <dbReference type="PROSITE" id="PS51012"/>
    </source>
</evidence>
<evidence type="ECO:0000256" key="9">
    <source>
        <dbReference type="ARBA" id="ARBA00023251"/>
    </source>
</evidence>
<feature type="domain" description="ABC transmembrane type-2" evidence="12">
    <location>
        <begin position="79"/>
        <end position="306"/>
    </location>
</feature>
<keyword evidence="9" id="KW-0046">Antibiotic resistance</keyword>
<evidence type="ECO:0000256" key="2">
    <source>
        <dbReference type="ARBA" id="ARBA00007783"/>
    </source>
</evidence>
<keyword evidence="8 10" id="KW-0472">Membrane</keyword>
<evidence type="ECO:0000313" key="15">
    <source>
        <dbReference type="Proteomes" id="UP001156398"/>
    </source>
</evidence>
<dbReference type="InterPro" id="IPR000412">
    <property type="entry name" value="ABC_2_transport"/>
</dbReference>
<gene>
    <name evidence="13" type="ORF">POF43_010865</name>
    <name evidence="14" type="ORF">POF50_004870</name>
</gene>
<evidence type="ECO:0000256" key="8">
    <source>
        <dbReference type="ARBA" id="ARBA00023136"/>
    </source>
</evidence>
<keyword evidence="6 10" id="KW-0812">Transmembrane</keyword>
<dbReference type="GO" id="GO:0140359">
    <property type="term" value="F:ABC-type transporter activity"/>
    <property type="evidence" value="ECO:0007669"/>
    <property type="project" value="InterPro"/>
</dbReference>
<keyword evidence="3 10" id="KW-0813">Transport</keyword>
<comment type="similarity">
    <text evidence="2 10">Belongs to the ABC-2 integral membrane protein family.</text>
</comment>
<dbReference type="PANTHER" id="PTHR30413:SF8">
    <property type="entry name" value="TRANSPORT PERMEASE PROTEIN"/>
    <property type="match status" value="1"/>
</dbReference>
<protein>
    <recommendedName>
        <fullName evidence="10">Transport permease protein</fullName>
    </recommendedName>
</protein>
<feature type="transmembrane region" description="Helical" evidence="10">
    <location>
        <begin position="112"/>
        <end position="133"/>
    </location>
</feature>
<dbReference type="GO" id="GO:0015920">
    <property type="term" value="P:lipopolysaccharide transport"/>
    <property type="evidence" value="ECO:0007669"/>
    <property type="project" value="TreeGrafter"/>
</dbReference>
<dbReference type="Pfam" id="PF01061">
    <property type="entry name" value="ABC2_membrane"/>
    <property type="match status" value="1"/>
</dbReference>
<evidence type="ECO:0000256" key="7">
    <source>
        <dbReference type="ARBA" id="ARBA00022989"/>
    </source>
</evidence>
<dbReference type="Proteomes" id="UP001156398">
    <property type="component" value="Unassembled WGS sequence"/>
</dbReference>
<reference evidence="14 15" key="1">
    <citation type="submission" date="2023-05" db="EMBL/GenBank/DDBJ databases">
        <title>Streptantibioticus silvisoli sp. nov., acidotolerant actinomycetes 1 from pine litter.</title>
        <authorList>
            <person name="Swiecimska M."/>
            <person name="Golinska P."/>
            <person name="Sangal V."/>
            <person name="Wachnowicz B."/>
            <person name="Goodfellow M."/>
        </authorList>
    </citation>
    <scope>NUCLEOTIDE SEQUENCE</scope>
    <source>
        <strain evidence="14">SL13</strain>
        <strain evidence="13 15">SL54</strain>
    </source>
</reference>
<feature type="transmembrane region" description="Helical" evidence="10">
    <location>
        <begin position="186"/>
        <end position="213"/>
    </location>
</feature>
<dbReference type="GO" id="GO:0043190">
    <property type="term" value="C:ATP-binding cassette (ABC) transporter complex"/>
    <property type="evidence" value="ECO:0007669"/>
    <property type="project" value="InterPro"/>
</dbReference>
<feature type="transmembrane region" description="Helical" evidence="10">
    <location>
        <begin position="82"/>
        <end position="106"/>
    </location>
</feature>
<dbReference type="InterPro" id="IPR047817">
    <property type="entry name" value="ABC2_TM_bact-type"/>
</dbReference>
<evidence type="ECO:0000256" key="5">
    <source>
        <dbReference type="ARBA" id="ARBA00022519"/>
    </source>
</evidence>
<dbReference type="GO" id="GO:0046677">
    <property type="term" value="P:response to antibiotic"/>
    <property type="evidence" value="ECO:0007669"/>
    <property type="project" value="UniProtKB-KW"/>
</dbReference>
<proteinExistence type="inferred from homology"/>
<comment type="subcellular location">
    <subcellularLocation>
        <location evidence="1">Cell inner membrane</location>
        <topology evidence="1">Multi-pass membrane protein</topology>
    </subcellularLocation>
    <subcellularLocation>
        <location evidence="10">Cell membrane</location>
        <topology evidence="10">Multi-pass membrane protein</topology>
    </subcellularLocation>
</comment>
<dbReference type="RefSeq" id="WP_271314560.1">
    <property type="nucleotide sequence ID" value="NZ_JAAGKO020000012.1"/>
</dbReference>
<evidence type="ECO:0000256" key="6">
    <source>
        <dbReference type="ARBA" id="ARBA00022692"/>
    </source>
</evidence>
<feature type="transmembrane region" description="Helical" evidence="10">
    <location>
        <begin position="225"/>
        <end position="244"/>
    </location>
</feature>
<evidence type="ECO:0000256" key="11">
    <source>
        <dbReference type="SAM" id="MobiDB-lite"/>
    </source>
</evidence>
<keyword evidence="5" id="KW-0997">Cell inner membrane</keyword>
<dbReference type="AlphaFoldDB" id="A0AA90KFA3"/>
<evidence type="ECO:0000256" key="10">
    <source>
        <dbReference type="RuleBase" id="RU361157"/>
    </source>
</evidence>
<evidence type="ECO:0000256" key="1">
    <source>
        <dbReference type="ARBA" id="ARBA00004429"/>
    </source>
</evidence>
<dbReference type="PRINTS" id="PR00164">
    <property type="entry name" value="ABC2TRNSPORT"/>
</dbReference>
<dbReference type="PANTHER" id="PTHR30413">
    <property type="entry name" value="INNER MEMBRANE TRANSPORT PERMEASE"/>
    <property type="match status" value="1"/>
</dbReference>
<keyword evidence="15" id="KW-1185">Reference proteome</keyword>
<evidence type="ECO:0000313" key="13">
    <source>
        <dbReference type="EMBL" id="MDI5963203.1"/>
    </source>
</evidence>
<evidence type="ECO:0000256" key="4">
    <source>
        <dbReference type="ARBA" id="ARBA00022475"/>
    </source>
</evidence>
<feature type="region of interest" description="Disordered" evidence="11">
    <location>
        <begin position="1"/>
        <end position="23"/>
    </location>
</feature>
<name>A0AA90KFA3_9ACTN</name>
<comment type="caution">
    <text evidence="14">The sequence shown here is derived from an EMBL/GenBank/DDBJ whole genome shotgun (WGS) entry which is preliminary data.</text>
</comment>
<sequence length="313" mass="34411">MSDTTHNGAVAVSAPENAPRVPSVDGGLSLPELATKYGLTVSGARPGLLDYVRQLWGRRHFIAAYSIARLSAQYTKARLGQLWNVMTPLLNAAVYYLIFGVLLQTNRGIDNFIAYLVTGVFVFNFTQASILAGTRGISDNLGLIRALHFPRASLPISVTLIQLQQLLYSMIVLVAIVLMTGELPDFSWFLIIPTLVLQAIFNIGVALIVARLGAEVTDLAQLMPFLLRTWMYVSGVFYSIANVVKHLPTWVGWMLDLNPAAVYIDLIRFSLIDSFTPAQLPHHVWLAAVAWAVIAGVGGFVFFWKAEESYGRG</sequence>
<dbReference type="InterPro" id="IPR013525">
    <property type="entry name" value="ABC2_TM"/>
</dbReference>
<evidence type="ECO:0000256" key="3">
    <source>
        <dbReference type="ARBA" id="ARBA00022448"/>
    </source>
</evidence>
<evidence type="ECO:0000313" key="14">
    <source>
        <dbReference type="EMBL" id="MDI5968684.1"/>
    </source>
</evidence>
<dbReference type="PROSITE" id="PS51012">
    <property type="entry name" value="ABC_TM2"/>
    <property type="match status" value="1"/>
</dbReference>
<accession>A0AA90KFA3</accession>
<organism evidence="14">
    <name type="scientific">Streptantibioticus silvisoli</name>
    <dbReference type="NCBI Taxonomy" id="2705255"/>
    <lineage>
        <taxon>Bacteria</taxon>
        <taxon>Bacillati</taxon>
        <taxon>Actinomycetota</taxon>
        <taxon>Actinomycetes</taxon>
        <taxon>Kitasatosporales</taxon>
        <taxon>Streptomycetaceae</taxon>
        <taxon>Streptantibioticus</taxon>
    </lineage>
</organism>
<dbReference type="EMBL" id="JABXJJ020000004">
    <property type="protein sequence ID" value="MDI5968684.1"/>
    <property type="molecule type" value="Genomic_DNA"/>
</dbReference>
<feature type="transmembrane region" description="Helical" evidence="10">
    <location>
        <begin position="154"/>
        <end position="180"/>
    </location>
</feature>